<accession>A0A328C9Q0</accession>
<dbReference type="EMBL" id="QHKO01000002">
    <property type="protein sequence ID" value="RAL23668.1"/>
    <property type="molecule type" value="Genomic_DNA"/>
</dbReference>
<evidence type="ECO:0000313" key="3">
    <source>
        <dbReference type="Proteomes" id="UP000249169"/>
    </source>
</evidence>
<dbReference type="Gene3D" id="2.30.110.10">
    <property type="entry name" value="Electron Transport, Fmn-binding Protein, Chain A"/>
    <property type="match status" value="1"/>
</dbReference>
<dbReference type="InterPro" id="IPR012349">
    <property type="entry name" value="Split_barrel_FMN-bd"/>
</dbReference>
<dbReference type="Proteomes" id="UP000249169">
    <property type="component" value="Unassembled WGS sequence"/>
</dbReference>
<reference evidence="2 3" key="1">
    <citation type="submission" date="2018-05" db="EMBL/GenBank/DDBJ databases">
        <title>Lujinxingia marina gen. nov. sp. nov., a new facultative anaerobic member of the class Deltaproteobacteria, and proposal of Lujinxingaceae fam. nov.</title>
        <authorList>
            <person name="Li C.-M."/>
        </authorList>
    </citation>
    <scope>NUCLEOTIDE SEQUENCE [LARGE SCALE GENOMIC DNA]</scope>
    <source>
        <strain evidence="2 3">B210</strain>
    </source>
</reference>
<feature type="domain" description="CREG-like beta-barrel" evidence="1">
    <location>
        <begin position="16"/>
        <end position="160"/>
    </location>
</feature>
<evidence type="ECO:0000259" key="1">
    <source>
        <dbReference type="Pfam" id="PF13883"/>
    </source>
</evidence>
<dbReference type="PIRSF" id="PIRSF004633">
    <property type="entry name" value="UCP_PLP_oxd"/>
    <property type="match status" value="1"/>
</dbReference>
<dbReference type="SUPFAM" id="SSF50475">
    <property type="entry name" value="FMN-binding split barrel"/>
    <property type="match status" value="1"/>
</dbReference>
<dbReference type="InterPro" id="IPR014419">
    <property type="entry name" value="HutZ"/>
</dbReference>
<sequence>MVECEKESGELEELRSEARALLKEARTGVLATLGRAEGTPYASVVDVAGAPKGGDLLLLLSDLAEHTRNLRVDARASVVVADAQGEGEVLERGRASFQGRVESVRGEALEALREHYLRCHPQARGYVGFADFNLYVLRVDRVRFVAGFGRMGWIEGEVWHALTED</sequence>
<keyword evidence="3" id="KW-1185">Reference proteome</keyword>
<organism evidence="2 3">
    <name type="scientific">Lujinxingia litoralis</name>
    <dbReference type="NCBI Taxonomy" id="2211119"/>
    <lineage>
        <taxon>Bacteria</taxon>
        <taxon>Deltaproteobacteria</taxon>
        <taxon>Bradymonadales</taxon>
        <taxon>Lujinxingiaceae</taxon>
        <taxon>Lujinxingia</taxon>
    </lineage>
</organism>
<proteinExistence type="predicted"/>
<dbReference type="PANTHER" id="PTHR13343:SF17">
    <property type="entry name" value="CELLULAR REPRESSOR OF E1A-STIMULATED GENES, ISOFORM A"/>
    <property type="match status" value="1"/>
</dbReference>
<dbReference type="Pfam" id="PF13883">
    <property type="entry name" value="CREG_beta-barrel"/>
    <property type="match status" value="1"/>
</dbReference>
<dbReference type="AlphaFoldDB" id="A0A328C9Q0"/>
<gene>
    <name evidence="2" type="ORF">DL240_05775</name>
</gene>
<dbReference type="PANTHER" id="PTHR13343">
    <property type="entry name" value="CREG1 PROTEIN"/>
    <property type="match status" value="1"/>
</dbReference>
<dbReference type="OrthoDB" id="9776211at2"/>
<dbReference type="GO" id="GO:0005737">
    <property type="term" value="C:cytoplasm"/>
    <property type="evidence" value="ECO:0007669"/>
    <property type="project" value="UniProtKB-ARBA"/>
</dbReference>
<protein>
    <recommendedName>
        <fullName evidence="1">CREG-like beta-barrel domain-containing protein</fullName>
    </recommendedName>
</protein>
<comment type="caution">
    <text evidence="2">The sequence shown here is derived from an EMBL/GenBank/DDBJ whole genome shotgun (WGS) entry which is preliminary data.</text>
</comment>
<dbReference type="RefSeq" id="WP_111728926.1">
    <property type="nucleotide sequence ID" value="NZ_QHKO01000002.1"/>
</dbReference>
<evidence type="ECO:0000313" key="2">
    <source>
        <dbReference type="EMBL" id="RAL23668.1"/>
    </source>
</evidence>
<name>A0A328C9Q0_9DELT</name>
<dbReference type="InterPro" id="IPR055343">
    <property type="entry name" value="CREG_beta-barrel"/>
</dbReference>